<sequence length="101" mass="11188">MSTPHYSSIHIWMFQHCSPQTNSSPEGDGQGVAFTAFQYKEHIKTLKSAISPKSLPNIPASASVSELRQILLDQIYPADNSQSTQSNTASQFNYAETIQKQ</sequence>
<dbReference type="AlphaFoldDB" id="A0A9Q3C5W0"/>
<keyword evidence="3" id="KW-1185">Reference proteome</keyword>
<reference evidence="2" key="1">
    <citation type="submission" date="2021-03" db="EMBL/GenBank/DDBJ databases">
        <title>Draft genome sequence of rust myrtle Austropuccinia psidii MF-1, a brazilian biotype.</title>
        <authorList>
            <person name="Quecine M.C."/>
            <person name="Pachon D.M.R."/>
            <person name="Bonatelli M.L."/>
            <person name="Correr F.H."/>
            <person name="Franceschini L.M."/>
            <person name="Leite T.F."/>
            <person name="Margarido G.R.A."/>
            <person name="Almeida C.A."/>
            <person name="Ferrarezi J.A."/>
            <person name="Labate C.A."/>
        </authorList>
    </citation>
    <scope>NUCLEOTIDE SEQUENCE</scope>
    <source>
        <strain evidence="2">MF-1</strain>
    </source>
</reference>
<comment type="caution">
    <text evidence="2">The sequence shown here is derived from an EMBL/GenBank/DDBJ whole genome shotgun (WGS) entry which is preliminary data.</text>
</comment>
<accession>A0A9Q3C5W0</accession>
<name>A0A9Q3C5W0_9BASI</name>
<feature type="compositionally biased region" description="Polar residues" evidence="1">
    <location>
        <begin position="92"/>
        <end position="101"/>
    </location>
</feature>
<proteinExistence type="predicted"/>
<organism evidence="2 3">
    <name type="scientific">Austropuccinia psidii MF-1</name>
    <dbReference type="NCBI Taxonomy" id="1389203"/>
    <lineage>
        <taxon>Eukaryota</taxon>
        <taxon>Fungi</taxon>
        <taxon>Dikarya</taxon>
        <taxon>Basidiomycota</taxon>
        <taxon>Pucciniomycotina</taxon>
        <taxon>Pucciniomycetes</taxon>
        <taxon>Pucciniales</taxon>
        <taxon>Sphaerophragmiaceae</taxon>
        <taxon>Austropuccinia</taxon>
    </lineage>
</organism>
<evidence type="ECO:0000313" key="3">
    <source>
        <dbReference type="Proteomes" id="UP000765509"/>
    </source>
</evidence>
<protein>
    <submittedName>
        <fullName evidence="2">Uncharacterized protein</fullName>
    </submittedName>
</protein>
<dbReference type="Proteomes" id="UP000765509">
    <property type="component" value="Unassembled WGS sequence"/>
</dbReference>
<gene>
    <name evidence="2" type="ORF">O181_018741</name>
</gene>
<dbReference type="EMBL" id="AVOT02005424">
    <property type="protein sequence ID" value="MBW0479026.1"/>
    <property type="molecule type" value="Genomic_DNA"/>
</dbReference>
<evidence type="ECO:0000256" key="1">
    <source>
        <dbReference type="SAM" id="MobiDB-lite"/>
    </source>
</evidence>
<feature type="compositionally biased region" description="Low complexity" evidence="1">
    <location>
        <begin position="80"/>
        <end position="91"/>
    </location>
</feature>
<evidence type="ECO:0000313" key="2">
    <source>
        <dbReference type="EMBL" id="MBW0479026.1"/>
    </source>
</evidence>
<feature type="region of interest" description="Disordered" evidence="1">
    <location>
        <begin position="78"/>
        <end position="101"/>
    </location>
</feature>